<dbReference type="InterPro" id="IPR029065">
    <property type="entry name" value="Enolase_C-like"/>
</dbReference>
<accession>A0A419ETF0</accession>
<evidence type="ECO:0000259" key="2">
    <source>
        <dbReference type="SMART" id="SM00922"/>
    </source>
</evidence>
<evidence type="ECO:0000313" key="3">
    <source>
        <dbReference type="EMBL" id="RJP67103.1"/>
    </source>
</evidence>
<dbReference type="SMART" id="SM00922">
    <property type="entry name" value="MR_MLE"/>
    <property type="match status" value="1"/>
</dbReference>
<reference evidence="3 4" key="1">
    <citation type="journal article" date="2017" name="ISME J.">
        <title>Energy and carbon metabolisms in a deep terrestrial subsurface fluid microbial community.</title>
        <authorList>
            <person name="Momper L."/>
            <person name="Jungbluth S.P."/>
            <person name="Lee M.D."/>
            <person name="Amend J.P."/>
        </authorList>
    </citation>
    <scope>NUCLEOTIDE SEQUENCE [LARGE SCALE GENOMIC DNA]</scope>
    <source>
        <strain evidence="3">SURF_17</strain>
    </source>
</reference>
<dbReference type="NCBIfam" id="NF010624">
    <property type="entry name" value="PRK14017.1"/>
    <property type="match status" value="1"/>
</dbReference>
<dbReference type="InterPro" id="IPR034593">
    <property type="entry name" value="DgoD-like"/>
</dbReference>
<comment type="caution">
    <text evidence="3">The sequence shown here is derived from an EMBL/GenBank/DDBJ whole genome shotgun (WGS) entry which is preliminary data.</text>
</comment>
<dbReference type="EC" id="4.2.1.6" evidence="3"/>
<gene>
    <name evidence="3" type="ORF">C4532_15035</name>
</gene>
<sequence>MRITKIEIFTAPPPRSWMSPVMTRIHTDEGISGIGEVALAYGLGGEAGARMIKEMAQFLLLGQDPFRIEYIWDRMFRDTFWGQGGGPVVYGAMSAIDEALYDIKGKALKVPAYELLGGKCRDKLRLYANGWYIGASEPEEYGEAAKKVVADGYTAMKFDPFAIRPDGSWGYPDRVIEKDMARCVYKRVKAVREAVGPDVDILIECHGNLGTTSAIQIGKRLEELAPFFYEEPVDALNVDSMKKVSEHVNVPIAAGERLYSRYHFRKYVEDQVLDILQPDIGLAGGLTETKKIATYAETYNLVVAPHNCAGPVATAAAVQLDAAMTNFIIQEWFPYFNDEHYALVTNAFEKKAVNGFFEIPDTPGLGIELSEETIKNHERIVVG</sequence>
<evidence type="ECO:0000313" key="4">
    <source>
        <dbReference type="Proteomes" id="UP000285961"/>
    </source>
</evidence>
<dbReference type="InterPro" id="IPR013342">
    <property type="entry name" value="Mandelate_racemase_C"/>
</dbReference>
<dbReference type="InterPro" id="IPR029017">
    <property type="entry name" value="Enolase-like_N"/>
</dbReference>
<dbReference type="AlphaFoldDB" id="A0A419ETF0"/>
<feature type="domain" description="Mandelate racemase/muconate lactonizing enzyme C-terminal" evidence="2">
    <location>
        <begin position="138"/>
        <end position="251"/>
    </location>
</feature>
<dbReference type="SFLD" id="SFLDG00179">
    <property type="entry name" value="mandelate_racemase"/>
    <property type="match status" value="1"/>
</dbReference>
<dbReference type="SUPFAM" id="SSF51604">
    <property type="entry name" value="Enolase C-terminal domain-like"/>
    <property type="match status" value="1"/>
</dbReference>
<keyword evidence="1 3" id="KW-0456">Lyase</keyword>
<dbReference type="EMBL" id="QZKI01000108">
    <property type="protein sequence ID" value="RJP67103.1"/>
    <property type="molecule type" value="Genomic_DNA"/>
</dbReference>
<dbReference type="PANTHER" id="PTHR48080:SF2">
    <property type="entry name" value="D-GALACTONATE DEHYDRATASE"/>
    <property type="match status" value="1"/>
</dbReference>
<dbReference type="Pfam" id="PF13378">
    <property type="entry name" value="MR_MLE_C"/>
    <property type="match status" value="1"/>
</dbReference>
<dbReference type="Proteomes" id="UP000285961">
    <property type="component" value="Unassembled WGS sequence"/>
</dbReference>
<dbReference type="Gene3D" id="3.20.20.120">
    <property type="entry name" value="Enolase-like C-terminal domain"/>
    <property type="match status" value="1"/>
</dbReference>
<name>A0A419ETF0_9BACT</name>
<dbReference type="InterPro" id="IPR013341">
    <property type="entry name" value="Mandelate_racemase_N_dom"/>
</dbReference>
<dbReference type="SFLD" id="SFLDS00001">
    <property type="entry name" value="Enolase"/>
    <property type="match status" value="1"/>
</dbReference>
<evidence type="ECO:0000256" key="1">
    <source>
        <dbReference type="ARBA" id="ARBA00023239"/>
    </source>
</evidence>
<protein>
    <submittedName>
        <fullName evidence="3">Galactonate dehydratase</fullName>
        <ecNumber evidence="3">4.2.1.6</ecNumber>
    </submittedName>
</protein>
<dbReference type="SUPFAM" id="SSF54826">
    <property type="entry name" value="Enolase N-terminal domain-like"/>
    <property type="match status" value="1"/>
</dbReference>
<proteinExistence type="predicted"/>
<dbReference type="Pfam" id="PF02746">
    <property type="entry name" value="MR_MLE_N"/>
    <property type="match status" value="1"/>
</dbReference>
<dbReference type="InterPro" id="IPR036849">
    <property type="entry name" value="Enolase-like_C_sf"/>
</dbReference>
<dbReference type="GO" id="GO:0008869">
    <property type="term" value="F:galactonate dehydratase activity"/>
    <property type="evidence" value="ECO:0007669"/>
    <property type="project" value="UniProtKB-EC"/>
</dbReference>
<dbReference type="CDD" id="cd03316">
    <property type="entry name" value="MR_like"/>
    <property type="match status" value="1"/>
</dbReference>
<organism evidence="3 4">
    <name type="scientific">Candidatus Abyssobacteria bacterium SURF_17</name>
    <dbReference type="NCBI Taxonomy" id="2093361"/>
    <lineage>
        <taxon>Bacteria</taxon>
        <taxon>Pseudomonadati</taxon>
        <taxon>Candidatus Hydrogenedentota</taxon>
        <taxon>Candidatus Abyssobacteria</taxon>
    </lineage>
</organism>
<dbReference type="Gene3D" id="3.30.390.10">
    <property type="entry name" value="Enolase-like, N-terminal domain"/>
    <property type="match status" value="1"/>
</dbReference>
<dbReference type="PANTHER" id="PTHR48080">
    <property type="entry name" value="D-GALACTONATE DEHYDRATASE-RELATED"/>
    <property type="match status" value="1"/>
</dbReference>